<dbReference type="CDD" id="cd10917">
    <property type="entry name" value="CE4_NodB_like_6s_7s"/>
    <property type="match status" value="1"/>
</dbReference>
<dbReference type="Pfam" id="PF01522">
    <property type="entry name" value="Polysacc_deac_1"/>
    <property type="match status" value="1"/>
</dbReference>
<dbReference type="Gene3D" id="3.40.190.10">
    <property type="entry name" value="Periplasmic binding protein-like II"/>
    <property type="match status" value="2"/>
</dbReference>
<keyword evidence="1" id="KW-0479">Metal-binding</keyword>
<dbReference type="GO" id="GO:0016810">
    <property type="term" value="F:hydrolase activity, acting on carbon-nitrogen (but not peptide) bonds"/>
    <property type="evidence" value="ECO:0007669"/>
    <property type="project" value="InterPro"/>
</dbReference>
<evidence type="ECO:0000259" key="4">
    <source>
        <dbReference type="PROSITE" id="PS51677"/>
    </source>
</evidence>
<dbReference type="SUPFAM" id="SSF88713">
    <property type="entry name" value="Glycoside hydrolase/deacetylase"/>
    <property type="match status" value="1"/>
</dbReference>
<dbReference type="SUPFAM" id="SSF53850">
    <property type="entry name" value="Periplasmic binding protein-like II"/>
    <property type="match status" value="2"/>
</dbReference>
<dbReference type="InterPro" id="IPR002477">
    <property type="entry name" value="Peptidoglycan-bd-like"/>
</dbReference>
<dbReference type="GO" id="GO:0005975">
    <property type="term" value="P:carbohydrate metabolic process"/>
    <property type="evidence" value="ECO:0007669"/>
    <property type="project" value="InterPro"/>
</dbReference>
<dbReference type="Gene3D" id="3.40.190.120">
    <property type="entry name" value="Osmoprotection protein (prox), domain 2"/>
    <property type="match status" value="2"/>
</dbReference>
<evidence type="ECO:0000313" key="6">
    <source>
        <dbReference type="Proteomes" id="UP000184440"/>
    </source>
</evidence>
<dbReference type="STRING" id="134849.SAMN05443668_110329"/>
<evidence type="ECO:0000256" key="2">
    <source>
        <dbReference type="ARBA" id="ARBA00022801"/>
    </source>
</evidence>
<dbReference type="RefSeq" id="WP_084741885.1">
    <property type="nucleotide sequence ID" value="NZ_FRCS01000010.1"/>
</dbReference>
<feature type="compositionally biased region" description="Low complexity" evidence="3">
    <location>
        <begin position="422"/>
        <end position="444"/>
    </location>
</feature>
<dbReference type="GO" id="GO:0043190">
    <property type="term" value="C:ATP-binding cassette (ABC) transporter complex"/>
    <property type="evidence" value="ECO:0007669"/>
    <property type="project" value="InterPro"/>
</dbReference>
<dbReference type="PANTHER" id="PTHR10587">
    <property type="entry name" value="GLYCOSYL TRANSFERASE-RELATED"/>
    <property type="match status" value="1"/>
</dbReference>
<evidence type="ECO:0000256" key="3">
    <source>
        <dbReference type="SAM" id="MobiDB-lite"/>
    </source>
</evidence>
<dbReference type="SUPFAM" id="SSF47090">
    <property type="entry name" value="PGBD-like"/>
    <property type="match status" value="1"/>
</dbReference>
<feature type="domain" description="NodB homology" evidence="4">
    <location>
        <begin position="446"/>
        <end position="626"/>
    </location>
</feature>
<name>A0A1M7REF8_9ACTN</name>
<keyword evidence="6" id="KW-1185">Reference proteome</keyword>
<dbReference type="PROSITE" id="PS51677">
    <property type="entry name" value="NODB"/>
    <property type="match status" value="1"/>
</dbReference>
<dbReference type="Gene3D" id="1.10.101.10">
    <property type="entry name" value="PGBD-like superfamily/PGBD"/>
    <property type="match status" value="1"/>
</dbReference>
<evidence type="ECO:0000313" key="5">
    <source>
        <dbReference type="EMBL" id="SHN44697.1"/>
    </source>
</evidence>
<dbReference type="Pfam" id="PF01471">
    <property type="entry name" value="PG_binding_1"/>
    <property type="match status" value="1"/>
</dbReference>
<dbReference type="EMBL" id="FRCS01000010">
    <property type="protein sequence ID" value="SHN44697.1"/>
    <property type="molecule type" value="Genomic_DNA"/>
</dbReference>
<feature type="region of interest" description="Disordered" evidence="3">
    <location>
        <begin position="395"/>
        <end position="446"/>
    </location>
</feature>
<dbReference type="InterPro" id="IPR050248">
    <property type="entry name" value="Polysacc_deacetylase_ArnD"/>
</dbReference>
<dbReference type="Gene3D" id="3.20.20.370">
    <property type="entry name" value="Glycoside hydrolase/deacetylase"/>
    <property type="match status" value="1"/>
</dbReference>
<dbReference type="InterPro" id="IPR007210">
    <property type="entry name" value="ABC_Gly_betaine_transp_sub-bd"/>
</dbReference>
<dbReference type="InterPro" id="IPR036365">
    <property type="entry name" value="PGBD-like_sf"/>
</dbReference>
<dbReference type="PANTHER" id="PTHR10587:SF133">
    <property type="entry name" value="CHITIN DEACETYLASE 1-RELATED"/>
    <property type="match status" value="1"/>
</dbReference>
<dbReference type="AlphaFoldDB" id="A0A1M7REF8"/>
<reference evidence="5 6" key="1">
    <citation type="submission" date="2016-11" db="EMBL/GenBank/DDBJ databases">
        <authorList>
            <person name="Jaros S."/>
            <person name="Januszkiewicz K."/>
            <person name="Wedrychowicz H."/>
        </authorList>
    </citation>
    <scope>NUCLEOTIDE SEQUENCE [LARGE SCALE GENOMIC DNA]</scope>
    <source>
        <strain evidence="5 6">DSM 46144</strain>
    </source>
</reference>
<dbReference type="OrthoDB" id="9763050at2"/>
<dbReference type="Pfam" id="PF04069">
    <property type="entry name" value="OpuAC"/>
    <property type="match status" value="2"/>
</dbReference>
<dbReference type="GO" id="GO:0022857">
    <property type="term" value="F:transmembrane transporter activity"/>
    <property type="evidence" value="ECO:0007669"/>
    <property type="project" value="InterPro"/>
</dbReference>
<dbReference type="InterPro" id="IPR002509">
    <property type="entry name" value="NODB_dom"/>
</dbReference>
<dbReference type="InterPro" id="IPR036366">
    <property type="entry name" value="PGBDSf"/>
</dbReference>
<gene>
    <name evidence="5" type="ORF">SAMN05443668_110329</name>
</gene>
<protein>
    <submittedName>
        <fullName evidence="5">Peptidoglycan/xylan/chitin deacetylase, PgdA/CDA1 family</fullName>
    </submittedName>
</protein>
<dbReference type="GO" id="GO:0046872">
    <property type="term" value="F:metal ion binding"/>
    <property type="evidence" value="ECO:0007669"/>
    <property type="project" value="UniProtKB-KW"/>
</dbReference>
<dbReference type="Proteomes" id="UP000184440">
    <property type="component" value="Unassembled WGS sequence"/>
</dbReference>
<dbReference type="InterPro" id="IPR011330">
    <property type="entry name" value="Glyco_hydro/deAcase_b/a-brl"/>
</dbReference>
<accession>A0A1M7REF8</accession>
<evidence type="ECO:0000256" key="1">
    <source>
        <dbReference type="ARBA" id="ARBA00022723"/>
    </source>
</evidence>
<keyword evidence="2" id="KW-0378">Hydrolase</keyword>
<sequence>MSRRARPSRELRIPVARARRPLHRMVGALLAVLLAAACTPGEQDDPRFRLAAPPDCATNAYCGQGLADVYGVDVSGALVPKDRLADSVAALRDGEVDAAVVFSSSPYAHDQKLVVLEDDRGMNAVQNIVPVFRTSLLEVFGASLRTELNTLSGLITPAALRSLDQAMTDGDNPEDAAQAWLARTAPAPRDVTAVDGPALKIGTVDFLESRVLGRVLAGYLSDRGYRVEVHDLDGQRDVLVDALANGDVDLAPEYVGALLEYLNGGAKEASTALEPTVRRLTEYLRLIGVSPAAAAPATSQNVFVTTEEIAERRGLRALSDLADKGLPRTGGAPRGAPGGEPELAVQVRAVDAQLRLGSTGPEVRDLQVALRGLGYPLQAGGTYDDDTREAVREFQSTHGLRPDGVVGPSTQQALRDPDGTETDPQPVQPGDDGTDDPPGSTSSGRKVFYLTFDDGPSATYTKQILDLLDQYQAKATFFEIGENVAAHPELTREIANRGHAVGNHTWDHPDMRTLSASSLNAEITRTSDALRDALGHDVRCLRPPYGAVNATVRAAIAEHGMRTQLWDIDPQDWSRPGVDAIVRNVLENAHPGAVSLMHDGGGNRTQTVQALGTVLRTLTDRGYTFESLPSCR</sequence>
<organism evidence="5 6">
    <name type="scientific">Cryptosporangium aurantiacum</name>
    <dbReference type="NCBI Taxonomy" id="134849"/>
    <lineage>
        <taxon>Bacteria</taxon>
        <taxon>Bacillati</taxon>
        <taxon>Actinomycetota</taxon>
        <taxon>Actinomycetes</taxon>
        <taxon>Cryptosporangiales</taxon>
        <taxon>Cryptosporangiaceae</taxon>
        <taxon>Cryptosporangium</taxon>
    </lineage>
</organism>
<proteinExistence type="predicted"/>